<evidence type="ECO:0000313" key="3">
    <source>
        <dbReference type="EMBL" id="CAJ1945686.1"/>
    </source>
</evidence>
<evidence type="ECO:0000313" key="4">
    <source>
        <dbReference type="Proteomes" id="UP001295423"/>
    </source>
</evidence>
<organism evidence="3 4">
    <name type="scientific">Cylindrotheca closterium</name>
    <dbReference type="NCBI Taxonomy" id="2856"/>
    <lineage>
        <taxon>Eukaryota</taxon>
        <taxon>Sar</taxon>
        <taxon>Stramenopiles</taxon>
        <taxon>Ochrophyta</taxon>
        <taxon>Bacillariophyta</taxon>
        <taxon>Bacillariophyceae</taxon>
        <taxon>Bacillariophycidae</taxon>
        <taxon>Bacillariales</taxon>
        <taxon>Bacillariaceae</taxon>
        <taxon>Cylindrotheca</taxon>
    </lineage>
</organism>
<reference evidence="3" key="1">
    <citation type="submission" date="2023-08" db="EMBL/GenBank/DDBJ databases">
        <authorList>
            <person name="Audoor S."/>
            <person name="Bilcke G."/>
        </authorList>
    </citation>
    <scope>NUCLEOTIDE SEQUENCE</scope>
</reference>
<keyword evidence="4" id="KW-1185">Reference proteome</keyword>
<sequence>MPAAPLDSMNGKKRIAAVRRKSSVVSEENIQERLGLRRQASTVRKSVILESLGKWETGGDLTFKQSPKIDSISETTRPRSFDDGPLVKEEMEGETLAKGNRAKSADARTSSVVSPIVPKQKTSKKAVGSMSPPVAPKRSSAPAKETETAAVSPLAPKRVSVSPKSSSPGLQKISSKRISPKRSSRKIKRASSRSILKDKGSPSNGDHLLEGDDDSKKPQTSASSGSGTGNSIGNGGSSVVSAPSKLPPNRAKRRTSKGPKSAKSMANGQKPRRSKSSDLEACSEGQTKAKKSKRRSKSADNDVDFGPDILVDEEKSEKSKKKGRTKRRSSNKRTSAIQSTDVENDKEGNQQSNPQDRRASLAGTKKRAHSAGPLKRKTGEANEKPALPERAASMMLNRDNTRRGKANSLHNLVQYSAEEIHSTSYFASNHVLVNRERMKRGLRPLTRNIAMDSLARESAESMAESAGSSPLRTTYVGNVLRGESIRAVHRAVMLNKQGRERANMLNPYFQDFGVGTAKGKDGMLYVCQLFSERLELSCTDLVVDEEKSD</sequence>
<feature type="compositionally biased region" description="Basic residues" evidence="1">
    <location>
        <begin position="174"/>
        <end position="191"/>
    </location>
</feature>
<name>A0AAD2FMF8_9STRA</name>
<evidence type="ECO:0000259" key="2">
    <source>
        <dbReference type="Pfam" id="PF00188"/>
    </source>
</evidence>
<dbReference type="Pfam" id="PF00188">
    <property type="entry name" value="CAP"/>
    <property type="match status" value="1"/>
</dbReference>
<gene>
    <name evidence="3" type="ORF">CYCCA115_LOCUS9831</name>
</gene>
<feature type="region of interest" description="Disordered" evidence="1">
    <location>
        <begin position="64"/>
        <end position="392"/>
    </location>
</feature>
<feature type="region of interest" description="Disordered" evidence="1">
    <location>
        <begin position="1"/>
        <end position="22"/>
    </location>
</feature>
<feature type="domain" description="SCP" evidence="2">
    <location>
        <begin position="432"/>
        <end position="528"/>
    </location>
</feature>
<proteinExistence type="predicted"/>
<dbReference type="Proteomes" id="UP001295423">
    <property type="component" value="Unassembled WGS sequence"/>
</dbReference>
<dbReference type="EMBL" id="CAKOGP040001447">
    <property type="protein sequence ID" value="CAJ1945686.1"/>
    <property type="molecule type" value="Genomic_DNA"/>
</dbReference>
<comment type="caution">
    <text evidence="3">The sequence shown here is derived from an EMBL/GenBank/DDBJ whole genome shotgun (WGS) entry which is preliminary data.</text>
</comment>
<feature type="compositionally biased region" description="Basic residues" evidence="1">
    <location>
        <begin position="11"/>
        <end position="22"/>
    </location>
</feature>
<feature type="compositionally biased region" description="Basic and acidic residues" evidence="1">
    <location>
        <begin position="76"/>
        <end position="90"/>
    </location>
</feature>
<feature type="compositionally biased region" description="Basic and acidic residues" evidence="1">
    <location>
        <begin position="207"/>
        <end position="217"/>
    </location>
</feature>
<dbReference type="InterPro" id="IPR014044">
    <property type="entry name" value="CAP_dom"/>
</dbReference>
<dbReference type="CDD" id="cd05379">
    <property type="entry name" value="CAP_bacterial"/>
    <property type="match status" value="1"/>
</dbReference>
<feature type="compositionally biased region" description="Gly residues" evidence="1">
    <location>
        <begin position="226"/>
        <end position="236"/>
    </location>
</feature>
<dbReference type="SUPFAM" id="SSF55797">
    <property type="entry name" value="PR-1-like"/>
    <property type="match status" value="1"/>
</dbReference>
<dbReference type="InterPro" id="IPR035940">
    <property type="entry name" value="CAP_sf"/>
</dbReference>
<dbReference type="Gene3D" id="3.40.33.10">
    <property type="entry name" value="CAP"/>
    <property type="match status" value="1"/>
</dbReference>
<accession>A0AAD2FMF8</accession>
<feature type="compositionally biased region" description="Basic and acidic residues" evidence="1">
    <location>
        <begin position="377"/>
        <end position="387"/>
    </location>
</feature>
<protein>
    <recommendedName>
        <fullName evidence="2">SCP domain-containing protein</fullName>
    </recommendedName>
</protein>
<feature type="compositionally biased region" description="Low complexity" evidence="1">
    <location>
        <begin position="156"/>
        <end position="173"/>
    </location>
</feature>
<evidence type="ECO:0000256" key="1">
    <source>
        <dbReference type="SAM" id="MobiDB-lite"/>
    </source>
</evidence>
<dbReference type="AlphaFoldDB" id="A0AAD2FMF8"/>
<feature type="compositionally biased region" description="Basic residues" evidence="1">
    <location>
        <begin position="318"/>
        <end position="331"/>
    </location>
</feature>